<gene>
    <name evidence="1" type="ORF">UA74_18460</name>
</gene>
<proteinExistence type="predicted"/>
<dbReference type="Proteomes" id="UP000185511">
    <property type="component" value="Chromosome"/>
</dbReference>
<reference evidence="2" key="1">
    <citation type="submission" date="2016-06" db="EMBL/GenBank/DDBJ databases">
        <title>Complete genome sequence of Actinoalloteichus fjordicus DSM 46855 (=ADI127-17), type strain of the new species Actinoalloteichus fjordicus.</title>
        <authorList>
            <person name="Ruckert C."/>
            <person name="Nouioui I."/>
            <person name="Willmese J."/>
            <person name="van Wezel G."/>
            <person name="Klenk H.-P."/>
            <person name="Kalinowski J."/>
            <person name="Zotchev S.B."/>
        </authorList>
    </citation>
    <scope>NUCLEOTIDE SEQUENCE [LARGE SCALE GENOMIC DNA]</scope>
    <source>
        <strain evidence="2">ADI127-7</strain>
    </source>
</reference>
<evidence type="ECO:0000313" key="2">
    <source>
        <dbReference type="Proteomes" id="UP000185511"/>
    </source>
</evidence>
<dbReference type="KEGG" id="acad:UA74_18460"/>
<dbReference type="RefSeq" id="WP_075741399.1">
    <property type="nucleotide sequence ID" value="NZ_CP016076.1"/>
</dbReference>
<evidence type="ECO:0000313" key="1">
    <source>
        <dbReference type="EMBL" id="APU15720.1"/>
    </source>
</evidence>
<dbReference type="EMBL" id="CP016076">
    <property type="protein sequence ID" value="APU15720.1"/>
    <property type="molecule type" value="Genomic_DNA"/>
</dbReference>
<dbReference type="AlphaFoldDB" id="A0AAC9LF56"/>
<protein>
    <submittedName>
        <fullName evidence="1">Uncharacterized protein</fullName>
    </submittedName>
</protein>
<organism evidence="1 2">
    <name type="scientific">Actinoalloteichus fjordicus</name>
    <dbReference type="NCBI Taxonomy" id="1612552"/>
    <lineage>
        <taxon>Bacteria</taxon>
        <taxon>Bacillati</taxon>
        <taxon>Actinomycetota</taxon>
        <taxon>Actinomycetes</taxon>
        <taxon>Pseudonocardiales</taxon>
        <taxon>Pseudonocardiaceae</taxon>
        <taxon>Actinoalloteichus</taxon>
    </lineage>
</organism>
<name>A0AAC9LF56_9PSEU</name>
<sequence length="80" mass="8947">MSAWFVRSLDHGDTHLGDPEDSAVVRPAPAVAPRCAPDAPFHPMNRRPMDFCFFEWQMCRDCLAVVGRPRDLRPLLAVAG</sequence>
<accession>A0AAC9LF56</accession>
<keyword evidence="2" id="KW-1185">Reference proteome</keyword>